<protein>
    <submittedName>
        <fullName evidence="6">LysR substrate-binding domain-containing protein</fullName>
    </submittedName>
</protein>
<reference evidence="6 7" key="1">
    <citation type="journal article" date="2013" name="Antonie Van Leeuwenhoek">
        <title>Dongia rigui sp. nov., isolated from freshwater of a large wetland in Korea.</title>
        <authorList>
            <person name="Baik K.S."/>
            <person name="Hwang Y.M."/>
            <person name="Choi J.S."/>
            <person name="Kwon J."/>
            <person name="Seong C.N."/>
        </authorList>
    </citation>
    <scope>NUCLEOTIDE SEQUENCE [LARGE SCALE GENOMIC DNA]</scope>
    <source>
        <strain evidence="6 7">04SU4-P</strain>
    </source>
</reference>
<dbReference type="InterPro" id="IPR058163">
    <property type="entry name" value="LysR-type_TF_proteobact-type"/>
</dbReference>
<keyword evidence="4" id="KW-0804">Transcription</keyword>
<evidence type="ECO:0000256" key="4">
    <source>
        <dbReference type="ARBA" id="ARBA00023163"/>
    </source>
</evidence>
<dbReference type="PROSITE" id="PS50931">
    <property type="entry name" value="HTH_LYSR"/>
    <property type="match status" value="1"/>
</dbReference>
<accession>A0ABU5DWT9</accession>
<organism evidence="6 7">
    <name type="scientific">Dongia rigui</name>
    <dbReference type="NCBI Taxonomy" id="940149"/>
    <lineage>
        <taxon>Bacteria</taxon>
        <taxon>Pseudomonadati</taxon>
        <taxon>Pseudomonadota</taxon>
        <taxon>Alphaproteobacteria</taxon>
        <taxon>Rhodospirillales</taxon>
        <taxon>Dongiaceae</taxon>
        <taxon>Dongia</taxon>
    </lineage>
</organism>
<proteinExistence type="inferred from homology"/>
<keyword evidence="7" id="KW-1185">Reference proteome</keyword>
<dbReference type="InterPro" id="IPR000847">
    <property type="entry name" value="LysR_HTH_N"/>
</dbReference>
<evidence type="ECO:0000256" key="1">
    <source>
        <dbReference type="ARBA" id="ARBA00009437"/>
    </source>
</evidence>
<name>A0ABU5DWT9_9PROT</name>
<dbReference type="RefSeq" id="WP_320500201.1">
    <property type="nucleotide sequence ID" value="NZ_JAXCLX010000001.1"/>
</dbReference>
<evidence type="ECO:0000256" key="3">
    <source>
        <dbReference type="ARBA" id="ARBA00023125"/>
    </source>
</evidence>
<evidence type="ECO:0000313" key="6">
    <source>
        <dbReference type="EMBL" id="MDY0871776.1"/>
    </source>
</evidence>
<keyword evidence="2" id="KW-0805">Transcription regulation</keyword>
<evidence type="ECO:0000256" key="2">
    <source>
        <dbReference type="ARBA" id="ARBA00023015"/>
    </source>
</evidence>
<dbReference type="PANTHER" id="PTHR30537">
    <property type="entry name" value="HTH-TYPE TRANSCRIPTIONAL REGULATOR"/>
    <property type="match status" value="1"/>
</dbReference>
<gene>
    <name evidence="6" type="ORF">SMD31_07575</name>
</gene>
<dbReference type="Gene3D" id="1.10.10.10">
    <property type="entry name" value="Winged helix-like DNA-binding domain superfamily/Winged helix DNA-binding domain"/>
    <property type="match status" value="1"/>
</dbReference>
<evidence type="ECO:0000259" key="5">
    <source>
        <dbReference type="PROSITE" id="PS50931"/>
    </source>
</evidence>
<dbReference type="InterPro" id="IPR005119">
    <property type="entry name" value="LysR_subst-bd"/>
</dbReference>
<dbReference type="CDD" id="cd08432">
    <property type="entry name" value="PBP2_GcdR_TrpI_HvrB_AmpR_like"/>
    <property type="match status" value="1"/>
</dbReference>
<dbReference type="SUPFAM" id="SSF53850">
    <property type="entry name" value="Periplasmic binding protein-like II"/>
    <property type="match status" value="1"/>
</dbReference>
<dbReference type="InterPro" id="IPR036390">
    <property type="entry name" value="WH_DNA-bd_sf"/>
</dbReference>
<dbReference type="Gene3D" id="3.40.190.10">
    <property type="entry name" value="Periplasmic binding protein-like II"/>
    <property type="match status" value="2"/>
</dbReference>
<dbReference type="EMBL" id="JAXCLX010000001">
    <property type="protein sequence ID" value="MDY0871776.1"/>
    <property type="molecule type" value="Genomic_DNA"/>
</dbReference>
<evidence type="ECO:0000313" key="7">
    <source>
        <dbReference type="Proteomes" id="UP001271769"/>
    </source>
</evidence>
<dbReference type="Pfam" id="PF03466">
    <property type="entry name" value="LysR_substrate"/>
    <property type="match status" value="1"/>
</dbReference>
<dbReference type="PRINTS" id="PR00039">
    <property type="entry name" value="HTHLYSR"/>
</dbReference>
<comment type="caution">
    <text evidence="6">The sequence shown here is derived from an EMBL/GenBank/DDBJ whole genome shotgun (WGS) entry which is preliminary data.</text>
</comment>
<dbReference type="SUPFAM" id="SSF46785">
    <property type="entry name" value="Winged helix' DNA-binding domain"/>
    <property type="match status" value="1"/>
</dbReference>
<dbReference type="Proteomes" id="UP001271769">
    <property type="component" value="Unassembled WGS sequence"/>
</dbReference>
<dbReference type="PANTHER" id="PTHR30537:SF74">
    <property type="entry name" value="HTH-TYPE TRANSCRIPTIONAL REGULATOR TRPI"/>
    <property type="match status" value="1"/>
</dbReference>
<keyword evidence="3" id="KW-0238">DNA-binding</keyword>
<feature type="domain" description="HTH lysR-type" evidence="5">
    <location>
        <begin position="13"/>
        <end position="69"/>
    </location>
</feature>
<comment type="similarity">
    <text evidence="1">Belongs to the LysR transcriptional regulatory family.</text>
</comment>
<dbReference type="Pfam" id="PF00126">
    <property type="entry name" value="HTH_1"/>
    <property type="match status" value="1"/>
</dbReference>
<sequence length="316" mass="34912">MSTNRNKNRRQLPPLNALRAFEAVARFLSFTKAADELLVTQSAVSRQVKNLEDILGVALILRKAQLELTEEGKRLLPVLTDSFDRMDGIIGSFRRQSKKPPLSLAVPPTFARRVLLPRLPEFQRANPDLEIRLETPPVNPDFRNSGHDLAILFGEIEADGLIADVLMRERSSPLCAPDLFKKSAWPDVKTMIAKAPLLHIRQGNDSWHDWRMLARQVGFAGVPVERGVVVETADQAVQVALSGGGVTEVDPRLCADEVKSGQLVAPFDISIMTGRTYTLVCRPDETDLARIAAFREWALGALVESNIADAPEPKAP</sequence>
<dbReference type="InterPro" id="IPR036388">
    <property type="entry name" value="WH-like_DNA-bd_sf"/>
</dbReference>